<dbReference type="SMART" id="SM00093">
    <property type="entry name" value="SERPIN"/>
    <property type="match status" value="1"/>
</dbReference>
<dbReference type="Proteomes" id="UP001652680">
    <property type="component" value="Unassembled WGS sequence"/>
</dbReference>
<reference evidence="7" key="3">
    <citation type="submission" date="2025-05" db="UniProtKB">
        <authorList>
            <consortium name="EnsemblMetazoa"/>
        </authorList>
    </citation>
    <scope>IDENTIFICATION</scope>
</reference>
<dbReference type="GeneID" id="108039717"/>
<dbReference type="EnsemblMetazoa" id="XM_017116804.2">
    <property type="protein sequence ID" value="XP_016972293.1"/>
    <property type="gene ID" value="LOC108039717"/>
</dbReference>
<dbReference type="OrthoDB" id="7848182at2759"/>
<evidence type="ECO:0000259" key="6">
    <source>
        <dbReference type="SMART" id="SM00093"/>
    </source>
</evidence>
<reference evidence="9" key="2">
    <citation type="submission" date="2025-04" db="UniProtKB">
        <authorList>
            <consortium name="RefSeq"/>
        </authorList>
    </citation>
    <scope>IDENTIFICATION</scope>
</reference>
<evidence type="ECO:0000313" key="7">
    <source>
        <dbReference type="EnsemblMetazoa" id="XP_016972293.1"/>
    </source>
</evidence>
<dbReference type="GO" id="GO:0004867">
    <property type="term" value="F:serine-type endopeptidase inhibitor activity"/>
    <property type="evidence" value="ECO:0007669"/>
    <property type="project" value="UniProtKB-KW"/>
</dbReference>
<gene>
    <name evidence="9" type="primary">LOC108039717</name>
    <name evidence="7" type="synonym">108039717</name>
</gene>
<evidence type="ECO:0000256" key="4">
    <source>
        <dbReference type="RuleBase" id="RU000411"/>
    </source>
</evidence>
<name>A0A6P4EAV6_DRORH</name>
<dbReference type="InterPro" id="IPR042185">
    <property type="entry name" value="Serpin_sf_2"/>
</dbReference>
<accession>A0A6P4EAV6</accession>
<dbReference type="Pfam" id="PF00079">
    <property type="entry name" value="Serpin"/>
    <property type="match status" value="1"/>
</dbReference>
<dbReference type="InterPro" id="IPR023796">
    <property type="entry name" value="Serpin_dom"/>
</dbReference>
<evidence type="ECO:0000313" key="8">
    <source>
        <dbReference type="Proteomes" id="UP001652680"/>
    </source>
</evidence>
<feature type="chain" id="PRO_5028417866" evidence="5">
    <location>
        <begin position="21"/>
        <end position="416"/>
    </location>
</feature>
<dbReference type="Gene3D" id="2.30.39.10">
    <property type="entry name" value="Alpha-1-antitrypsin, domain 1"/>
    <property type="match status" value="1"/>
</dbReference>
<evidence type="ECO:0000313" key="9">
    <source>
        <dbReference type="RefSeq" id="XP_016972293.1"/>
    </source>
</evidence>
<dbReference type="PANTHER" id="PTHR11461">
    <property type="entry name" value="SERINE PROTEASE INHIBITOR, SERPIN"/>
    <property type="match status" value="1"/>
</dbReference>
<dbReference type="InterPro" id="IPR000215">
    <property type="entry name" value="Serpin_fam"/>
</dbReference>
<evidence type="ECO:0000256" key="3">
    <source>
        <dbReference type="ARBA" id="ARBA00022900"/>
    </source>
</evidence>
<protein>
    <submittedName>
        <fullName evidence="9">Ovalbumin-like</fullName>
    </submittedName>
</protein>
<comment type="similarity">
    <text evidence="1 4">Belongs to the serpin family.</text>
</comment>
<keyword evidence="5" id="KW-0732">Signal</keyword>
<dbReference type="PANTHER" id="PTHR11461:SF211">
    <property type="entry name" value="GH10112P-RELATED"/>
    <property type="match status" value="1"/>
</dbReference>
<dbReference type="AlphaFoldDB" id="A0A6P4EAV6"/>
<proteinExistence type="inferred from homology"/>
<reference evidence="8" key="1">
    <citation type="journal article" date="2021" name="Elife">
        <title>Highly contiguous assemblies of 101 drosophilid genomes.</title>
        <authorList>
            <person name="Kim B.Y."/>
            <person name="Wang J.R."/>
            <person name="Miller D.E."/>
            <person name="Barmina O."/>
            <person name="Delaney E."/>
            <person name="Thompson A."/>
            <person name="Comeault A.A."/>
            <person name="Peede D."/>
            <person name="D'Agostino E.R."/>
            <person name="Pelaez J."/>
            <person name="Aguilar J.M."/>
            <person name="Haji D."/>
            <person name="Matsunaga T."/>
            <person name="Armstrong E.E."/>
            <person name="Zych M."/>
            <person name="Ogawa Y."/>
            <person name="Stamenkovic-Radak M."/>
            <person name="Jelic M."/>
            <person name="Veselinovic M.S."/>
            <person name="Tanaskovic M."/>
            <person name="Eric P."/>
            <person name="Gao J.J."/>
            <person name="Katoh T.K."/>
            <person name="Toda M.J."/>
            <person name="Watabe H."/>
            <person name="Watada M."/>
            <person name="Davis J.S."/>
            <person name="Moyle L.C."/>
            <person name="Manoli G."/>
            <person name="Bertolini E."/>
            <person name="Kostal V."/>
            <person name="Hawley R.S."/>
            <person name="Takahashi A."/>
            <person name="Jones C.D."/>
            <person name="Price D.K."/>
            <person name="Whiteman N."/>
            <person name="Kopp A."/>
            <person name="Matute D.R."/>
            <person name="Petrov D.A."/>
        </authorList>
    </citation>
    <scope>NUCLEOTIDE SEQUENCE [LARGE SCALE GENOMIC DNA]</scope>
</reference>
<evidence type="ECO:0000256" key="5">
    <source>
        <dbReference type="SAM" id="SignalP"/>
    </source>
</evidence>
<evidence type="ECO:0000256" key="2">
    <source>
        <dbReference type="ARBA" id="ARBA00022690"/>
    </source>
</evidence>
<keyword evidence="3" id="KW-0722">Serine protease inhibitor</keyword>
<keyword evidence="2" id="KW-0646">Protease inhibitor</keyword>
<dbReference type="GO" id="GO:0005615">
    <property type="term" value="C:extracellular space"/>
    <property type="evidence" value="ECO:0007669"/>
    <property type="project" value="InterPro"/>
</dbReference>
<organism evidence="9">
    <name type="scientific">Drosophila rhopaloa</name>
    <name type="common">Fruit fly</name>
    <dbReference type="NCBI Taxonomy" id="1041015"/>
    <lineage>
        <taxon>Eukaryota</taxon>
        <taxon>Metazoa</taxon>
        <taxon>Ecdysozoa</taxon>
        <taxon>Arthropoda</taxon>
        <taxon>Hexapoda</taxon>
        <taxon>Insecta</taxon>
        <taxon>Pterygota</taxon>
        <taxon>Neoptera</taxon>
        <taxon>Endopterygota</taxon>
        <taxon>Diptera</taxon>
        <taxon>Brachycera</taxon>
        <taxon>Muscomorpha</taxon>
        <taxon>Ephydroidea</taxon>
        <taxon>Drosophilidae</taxon>
        <taxon>Drosophila</taxon>
        <taxon>Sophophora</taxon>
    </lineage>
</organism>
<dbReference type="RefSeq" id="XP_016972293.1">
    <property type="nucleotide sequence ID" value="XM_017116804.1"/>
</dbReference>
<feature type="signal peptide" evidence="5">
    <location>
        <begin position="1"/>
        <end position="20"/>
    </location>
</feature>
<feature type="domain" description="Serpin" evidence="6">
    <location>
        <begin position="38"/>
        <end position="390"/>
    </location>
</feature>
<dbReference type="InterPro" id="IPR036186">
    <property type="entry name" value="Serpin_sf"/>
</dbReference>
<dbReference type="Gene3D" id="3.30.497.10">
    <property type="entry name" value="Antithrombin, subunit I, domain 2"/>
    <property type="match status" value="1"/>
</dbReference>
<evidence type="ECO:0000256" key="1">
    <source>
        <dbReference type="ARBA" id="ARBA00009500"/>
    </source>
</evidence>
<dbReference type="InterPro" id="IPR042178">
    <property type="entry name" value="Serpin_sf_1"/>
</dbReference>
<dbReference type="SUPFAM" id="SSF56574">
    <property type="entry name" value="Serpins"/>
    <property type="match status" value="1"/>
</dbReference>
<sequence>MTVAVSIGLLLCQWFGPGEGLIPSELYPAGWPARQYPTVLHKAIVDGVSSNEIPDGLMIAHDTLTTAFGVLLASSNGSTADEIAEAMTVLSKVTGIANTELSHLKPVSDKFKESSYTGVYVPPQLYIRADYADKIRDMGVDLVPSLPNSTIESLSDKLSTISNDLKDTTSSDDLPYILDRQPEVFVVTAASFKAVWADADFHNENRRMREFNVDERRRTFVDTLYSLPKQRHIAHLHKLRATMLLLPLKYSRVKFMVILPDRINGLHQMEKELEFVDLRSLLGVKMDHGRYDVRLPVMNIVTNIELADNLGFLGIRKVFNPKQADLSRITGQKQRLRVRRFPHLTHFELNEQGINFRNFEIQTRVRHDGETHNHFYASHPFFFALVDEYKVYATGRYGQLTVDPDDIKGKGMRSSS</sequence>
<keyword evidence="8" id="KW-1185">Reference proteome</keyword>